<organism evidence="2 3">
    <name type="scientific">Pristionchus mayeri</name>
    <dbReference type="NCBI Taxonomy" id="1317129"/>
    <lineage>
        <taxon>Eukaryota</taxon>
        <taxon>Metazoa</taxon>
        <taxon>Ecdysozoa</taxon>
        <taxon>Nematoda</taxon>
        <taxon>Chromadorea</taxon>
        <taxon>Rhabditida</taxon>
        <taxon>Rhabditina</taxon>
        <taxon>Diplogasteromorpha</taxon>
        <taxon>Diplogasteroidea</taxon>
        <taxon>Neodiplogasteridae</taxon>
        <taxon>Pristionchus</taxon>
    </lineage>
</organism>
<evidence type="ECO:0000313" key="2">
    <source>
        <dbReference type="EMBL" id="GMR43793.1"/>
    </source>
</evidence>
<dbReference type="Proteomes" id="UP001328107">
    <property type="component" value="Unassembled WGS sequence"/>
</dbReference>
<dbReference type="AlphaFoldDB" id="A0AAN4ZM71"/>
<reference evidence="3" key="1">
    <citation type="submission" date="2022-10" db="EMBL/GenBank/DDBJ databases">
        <title>Genome assembly of Pristionchus species.</title>
        <authorList>
            <person name="Yoshida K."/>
            <person name="Sommer R.J."/>
        </authorList>
    </citation>
    <scope>NUCLEOTIDE SEQUENCE [LARGE SCALE GENOMIC DNA]</scope>
    <source>
        <strain evidence="3">RS5460</strain>
    </source>
</reference>
<feature type="non-terminal residue" evidence="2">
    <location>
        <position position="80"/>
    </location>
</feature>
<comment type="caution">
    <text evidence="2">The sequence shown here is derived from an EMBL/GenBank/DDBJ whole genome shotgun (WGS) entry which is preliminary data.</text>
</comment>
<accession>A0AAN4ZM71</accession>
<evidence type="ECO:0000313" key="3">
    <source>
        <dbReference type="Proteomes" id="UP001328107"/>
    </source>
</evidence>
<keyword evidence="3" id="KW-1185">Reference proteome</keyword>
<sequence length="80" mass="8960">MEFIGDEEAFREILNGISTRRRRNMDSTAIDPIANEGGEKDTFDSVPEVSNVISGSVNCKESMDDSDMEDEPMVKKSKKE</sequence>
<feature type="region of interest" description="Disordered" evidence="1">
    <location>
        <begin position="58"/>
        <end position="80"/>
    </location>
</feature>
<proteinExistence type="predicted"/>
<name>A0AAN4ZM71_9BILA</name>
<protein>
    <submittedName>
        <fullName evidence="2">Uncharacterized protein</fullName>
    </submittedName>
</protein>
<dbReference type="EMBL" id="BTRK01000003">
    <property type="protein sequence ID" value="GMR43793.1"/>
    <property type="molecule type" value="Genomic_DNA"/>
</dbReference>
<gene>
    <name evidence="2" type="ORF">PMAYCL1PPCAC_13988</name>
</gene>
<evidence type="ECO:0000256" key="1">
    <source>
        <dbReference type="SAM" id="MobiDB-lite"/>
    </source>
</evidence>